<organism evidence="1 2">
    <name type="scientific">Coemansia biformis</name>
    <dbReference type="NCBI Taxonomy" id="1286918"/>
    <lineage>
        <taxon>Eukaryota</taxon>
        <taxon>Fungi</taxon>
        <taxon>Fungi incertae sedis</taxon>
        <taxon>Zoopagomycota</taxon>
        <taxon>Kickxellomycotina</taxon>
        <taxon>Kickxellomycetes</taxon>
        <taxon>Kickxellales</taxon>
        <taxon>Kickxellaceae</taxon>
        <taxon>Coemansia</taxon>
    </lineage>
</organism>
<dbReference type="GO" id="GO:0000172">
    <property type="term" value="C:ribonuclease MRP complex"/>
    <property type="evidence" value="ECO:0007669"/>
    <property type="project" value="TreeGrafter"/>
</dbReference>
<gene>
    <name evidence="1" type="ORF">LPJ61_001817</name>
</gene>
<evidence type="ECO:0000313" key="2">
    <source>
        <dbReference type="Proteomes" id="UP001143981"/>
    </source>
</evidence>
<proteinExistence type="predicted"/>
<dbReference type="GO" id="GO:0030681">
    <property type="term" value="C:multimeric ribonuclease P complex"/>
    <property type="evidence" value="ECO:0007669"/>
    <property type="project" value="TreeGrafter"/>
</dbReference>
<evidence type="ECO:0000313" key="1">
    <source>
        <dbReference type="EMBL" id="KAJ1732922.1"/>
    </source>
</evidence>
<dbReference type="Proteomes" id="UP001143981">
    <property type="component" value="Unassembled WGS sequence"/>
</dbReference>
<dbReference type="GO" id="GO:0000447">
    <property type="term" value="P:endonucleolytic cleavage in ITS1 to separate SSU-rRNA from 5.8S rRNA and LSU-rRNA from tricistronic rRNA transcript (SSU-rRNA, 5.8S rRNA, LSU-rRNA)"/>
    <property type="evidence" value="ECO:0007669"/>
    <property type="project" value="TreeGrafter"/>
</dbReference>
<dbReference type="EMBL" id="JANBOI010000183">
    <property type="protein sequence ID" value="KAJ1732922.1"/>
    <property type="molecule type" value="Genomic_DNA"/>
</dbReference>
<dbReference type="AlphaFoldDB" id="A0A9W7YE75"/>
<dbReference type="GO" id="GO:0004526">
    <property type="term" value="F:ribonuclease P activity"/>
    <property type="evidence" value="ECO:0007669"/>
    <property type="project" value="TreeGrafter"/>
</dbReference>
<dbReference type="GO" id="GO:0000171">
    <property type="term" value="F:ribonuclease MRP activity"/>
    <property type="evidence" value="ECO:0007669"/>
    <property type="project" value="TreeGrafter"/>
</dbReference>
<comment type="caution">
    <text evidence="1">The sequence shown here is derived from an EMBL/GenBank/DDBJ whole genome shotgun (WGS) entry which is preliminary data.</text>
</comment>
<dbReference type="PANTHER" id="PTHR15396:SF1">
    <property type="entry name" value="RIBONUCLEASE P PROTEIN SUBUNIT P40"/>
    <property type="match status" value="1"/>
</dbReference>
<dbReference type="PANTHER" id="PTHR15396">
    <property type="entry name" value="RIBONUCLEASE P PROTEIN SUBUNIT P40"/>
    <property type="match status" value="1"/>
</dbReference>
<keyword evidence="2" id="KW-1185">Reference proteome</keyword>
<dbReference type="Pfam" id="PF08584">
    <property type="entry name" value="Ribonuc_P_40"/>
    <property type="match status" value="1"/>
</dbReference>
<sequence length="187" mass="20928">MSSHIPLPKERHSKSKLFVTLSSLSSKKREHARAIETHPFNYRLTVVAPRGTIDLQRSLSKHIGSYFKIKLKLTDLIDPSFIANYVKGKELVALSAGRLIDADDVFAIDGRGKLILSLCKDTYETLGLAGRQAAFPLQRGSRFVVDVDLLAGCMDPEKKYFQRLRTRLDAVLGEPVDFVIGYYDADS</sequence>
<dbReference type="OrthoDB" id="63112at2759"/>
<protein>
    <submittedName>
        <fullName evidence="1">Uncharacterized protein</fullName>
    </submittedName>
</protein>
<dbReference type="GO" id="GO:0001682">
    <property type="term" value="P:tRNA 5'-leader removal"/>
    <property type="evidence" value="ECO:0007669"/>
    <property type="project" value="InterPro"/>
</dbReference>
<accession>A0A9W7YE75</accession>
<reference evidence="1" key="1">
    <citation type="submission" date="2022-07" db="EMBL/GenBank/DDBJ databases">
        <title>Phylogenomic reconstructions and comparative analyses of Kickxellomycotina fungi.</title>
        <authorList>
            <person name="Reynolds N.K."/>
            <person name="Stajich J.E."/>
            <person name="Barry K."/>
            <person name="Grigoriev I.V."/>
            <person name="Crous P."/>
            <person name="Smith M.E."/>
        </authorList>
    </citation>
    <scope>NUCLEOTIDE SEQUENCE</scope>
    <source>
        <strain evidence="1">BCRC 34381</strain>
    </source>
</reference>
<name>A0A9W7YE75_9FUNG</name>
<feature type="non-terminal residue" evidence="1">
    <location>
        <position position="187"/>
    </location>
</feature>
<dbReference type="InterPro" id="IPR013893">
    <property type="entry name" value="RNase_P_Rpp40"/>
</dbReference>